<feature type="region of interest" description="Disordered" evidence="1">
    <location>
        <begin position="146"/>
        <end position="304"/>
    </location>
</feature>
<feature type="region of interest" description="Disordered" evidence="1">
    <location>
        <begin position="1"/>
        <end position="53"/>
    </location>
</feature>
<protein>
    <recommendedName>
        <fullName evidence="4">Peptidoglycan-binding protein</fullName>
    </recommendedName>
</protein>
<evidence type="ECO:0000256" key="1">
    <source>
        <dbReference type="SAM" id="MobiDB-lite"/>
    </source>
</evidence>
<gene>
    <name evidence="2" type="ORF">GCM10010191_80610</name>
</gene>
<accession>A0ABN3K997</accession>
<evidence type="ECO:0000313" key="2">
    <source>
        <dbReference type="EMBL" id="GAA2450528.1"/>
    </source>
</evidence>
<dbReference type="EMBL" id="BAAARW010000038">
    <property type="protein sequence ID" value="GAA2450528.1"/>
    <property type="molecule type" value="Genomic_DNA"/>
</dbReference>
<comment type="caution">
    <text evidence="2">The sequence shown here is derived from an EMBL/GenBank/DDBJ whole genome shotgun (WGS) entry which is preliminary data.</text>
</comment>
<evidence type="ECO:0000313" key="3">
    <source>
        <dbReference type="Proteomes" id="UP001501231"/>
    </source>
</evidence>
<feature type="compositionally biased region" description="Low complexity" evidence="1">
    <location>
        <begin position="251"/>
        <end position="263"/>
    </location>
</feature>
<evidence type="ECO:0008006" key="4">
    <source>
        <dbReference type="Google" id="ProtNLM"/>
    </source>
</evidence>
<proteinExistence type="predicted"/>
<feature type="region of interest" description="Disordered" evidence="1">
    <location>
        <begin position="87"/>
        <end position="123"/>
    </location>
</feature>
<feature type="compositionally biased region" description="Basic and acidic residues" evidence="1">
    <location>
        <begin position="278"/>
        <end position="304"/>
    </location>
</feature>
<feature type="compositionally biased region" description="Basic and acidic residues" evidence="1">
    <location>
        <begin position="162"/>
        <end position="172"/>
    </location>
</feature>
<keyword evidence="3" id="KW-1185">Reference proteome</keyword>
<reference evidence="2 3" key="1">
    <citation type="journal article" date="2019" name="Int. J. Syst. Evol. Microbiol.">
        <title>The Global Catalogue of Microorganisms (GCM) 10K type strain sequencing project: providing services to taxonomists for standard genome sequencing and annotation.</title>
        <authorList>
            <consortium name="The Broad Institute Genomics Platform"/>
            <consortium name="The Broad Institute Genome Sequencing Center for Infectious Disease"/>
            <person name="Wu L."/>
            <person name="Ma J."/>
        </authorList>
    </citation>
    <scope>NUCLEOTIDE SEQUENCE [LARGE SCALE GENOMIC DNA]</scope>
    <source>
        <strain evidence="2 3">JCM 3325</strain>
    </source>
</reference>
<name>A0ABN3K997_9ACTN</name>
<organism evidence="2 3">
    <name type="scientific">Actinomadura vinacea</name>
    <dbReference type="NCBI Taxonomy" id="115336"/>
    <lineage>
        <taxon>Bacteria</taxon>
        <taxon>Bacillati</taxon>
        <taxon>Actinomycetota</taxon>
        <taxon>Actinomycetes</taxon>
        <taxon>Streptosporangiales</taxon>
        <taxon>Thermomonosporaceae</taxon>
        <taxon>Actinomadura</taxon>
    </lineage>
</organism>
<feature type="compositionally biased region" description="Low complexity" evidence="1">
    <location>
        <begin position="89"/>
        <end position="98"/>
    </location>
</feature>
<dbReference type="Proteomes" id="UP001501231">
    <property type="component" value="Unassembled WGS sequence"/>
</dbReference>
<sequence length="304" mass="30784">MTERSQGAPDPDESVRPPAPPTHGAPFSQAAAPAPGVSMMTGAVPPTADLGAVRRTDAIIDALGGRRAGEPDDPAVRLLRALISDVDEQAPAHQAQPPSADGQGAEGDRPKPPSGPRRRGPRTIVALGVAGAVLASTGVAAAGGGAVEHSALGPGSVGSAKDAGKEAGKDAAKSGPEAAEAERPARPAPLVPVTVAGPVPRVPAQAGGDEERRRRAAAVRAKERTKDLPTLAPVPRPRATGTAGTGGWQGPDGTQGPDGRQPPAGVPEQEPSADATEGPDRTQQRLDEMREHFRRMGFDLDGRG</sequence>